<keyword evidence="2" id="KW-1185">Reference proteome</keyword>
<accession>A0A9E6UPA4</accession>
<dbReference type="RefSeq" id="WP_261402623.1">
    <property type="nucleotide sequence ID" value="NZ_CP081869.1"/>
</dbReference>
<sequence>MSSANTYQQLFAAGQALRGGYIVNTSDPGDEPIWVDITGATGATLGNGAMPVYPAAAAGTAPGAWRIPPTTSAVTIYGPAGATFRAVRG</sequence>
<proteinExistence type="predicted"/>
<dbReference type="AlphaFoldDB" id="A0A9E6UPA4"/>
<gene>
    <name evidence="1" type="ORF">K6K41_22985</name>
</gene>
<evidence type="ECO:0000313" key="2">
    <source>
        <dbReference type="Proteomes" id="UP000825701"/>
    </source>
</evidence>
<reference evidence="1" key="1">
    <citation type="submission" date="2021-08" db="EMBL/GenBank/DDBJ databases">
        <authorList>
            <person name="Zhang H."/>
            <person name="Xu M."/>
            <person name="Yu Z."/>
            <person name="Yang L."/>
            <person name="Cai Y."/>
        </authorList>
    </citation>
    <scope>NUCLEOTIDE SEQUENCE</scope>
    <source>
        <strain evidence="1">CHL1</strain>
    </source>
</reference>
<protein>
    <submittedName>
        <fullName evidence="1">Uncharacterized protein</fullName>
    </submittedName>
</protein>
<name>A0A9E6UPA4_9HYPH</name>
<evidence type="ECO:0000313" key="1">
    <source>
        <dbReference type="EMBL" id="QZN99539.1"/>
    </source>
</evidence>
<organism evidence="1 2">
    <name type="scientific">Chenggangzhangella methanolivorans</name>
    <dbReference type="NCBI Taxonomy" id="1437009"/>
    <lineage>
        <taxon>Bacteria</taxon>
        <taxon>Pseudomonadati</taxon>
        <taxon>Pseudomonadota</taxon>
        <taxon>Alphaproteobacteria</taxon>
        <taxon>Hyphomicrobiales</taxon>
        <taxon>Methylopilaceae</taxon>
        <taxon>Chenggangzhangella</taxon>
    </lineage>
</organism>
<dbReference type="KEGG" id="cmet:K6K41_22985"/>
<dbReference type="EMBL" id="CP081869">
    <property type="protein sequence ID" value="QZN99539.1"/>
    <property type="molecule type" value="Genomic_DNA"/>
</dbReference>
<dbReference type="Proteomes" id="UP000825701">
    <property type="component" value="Chromosome"/>
</dbReference>